<feature type="repeat" description="TPR" evidence="3">
    <location>
        <begin position="68"/>
        <end position="101"/>
    </location>
</feature>
<dbReference type="InterPro" id="IPR011990">
    <property type="entry name" value="TPR-like_helical_dom_sf"/>
</dbReference>
<comment type="caution">
    <text evidence="5">The sequence shown here is derived from an EMBL/GenBank/DDBJ whole genome shotgun (WGS) entry which is preliminary data.</text>
</comment>
<dbReference type="Gene3D" id="1.25.40.10">
    <property type="entry name" value="Tetratricopeptide repeat domain"/>
    <property type="match status" value="1"/>
</dbReference>
<keyword evidence="1" id="KW-0677">Repeat</keyword>
<evidence type="ECO:0000256" key="2">
    <source>
        <dbReference type="ARBA" id="ARBA00022803"/>
    </source>
</evidence>
<dbReference type="EMBL" id="CAXHTA020000005">
    <property type="protein sequence ID" value="CAL5221345.1"/>
    <property type="molecule type" value="Genomic_DNA"/>
</dbReference>
<reference evidence="5 6" key="1">
    <citation type="submission" date="2024-06" db="EMBL/GenBank/DDBJ databases">
        <authorList>
            <person name="Kraege A."/>
            <person name="Thomma B."/>
        </authorList>
    </citation>
    <scope>NUCLEOTIDE SEQUENCE [LARGE SCALE GENOMIC DNA]</scope>
</reference>
<dbReference type="PROSITE" id="PS50005">
    <property type="entry name" value="TPR"/>
    <property type="match status" value="1"/>
</dbReference>
<dbReference type="PANTHER" id="PTHR22904">
    <property type="entry name" value="TPR REPEAT CONTAINING PROTEIN"/>
    <property type="match status" value="1"/>
</dbReference>
<keyword evidence="2 3" id="KW-0802">TPR repeat</keyword>
<organism evidence="5 6">
    <name type="scientific">Coccomyxa viridis</name>
    <dbReference type="NCBI Taxonomy" id="1274662"/>
    <lineage>
        <taxon>Eukaryota</taxon>
        <taxon>Viridiplantae</taxon>
        <taxon>Chlorophyta</taxon>
        <taxon>core chlorophytes</taxon>
        <taxon>Trebouxiophyceae</taxon>
        <taxon>Trebouxiophyceae incertae sedis</taxon>
        <taxon>Coccomyxaceae</taxon>
        <taxon>Coccomyxa</taxon>
    </lineage>
</organism>
<name>A0ABP1FN10_9CHLO</name>
<evidence type="ECO:0000256" key="3">
    <source>
        <dbReference type="PROSITE-ProRule" id="PRU00339"/>
    </source>
</evidence>
<protein>
    <submittedName>
        <fullName evidence="5">G3521 protein</fullName>
    </submittedName>
</protein>
<feature type="compositionally biased region" description="Polar residues" evidence="4">
    <location>
        <begin position="131"/>
        <end position="149"/>
    </location>
</feature>
<dbReference type="SUPFAM" id="SSF48452">
    <property type="entry name" value="TPR-like"/>
    <property type="match status" value="1"/>
</dbReference>
<dbReference type="Pfam" id="PF13432">
    <property type="entry name" value="TPR_16"/>
    <property type="match status" value="1"/>
</dbReference>
<dbReference type="PANTHER" id="PTHR22904:SF523">
    <property type="entry name" value="STRESS-INDUCED-PHOSPHOPROTEIN 1"/>
    <property type="match status" value="1"/>
</dbReference>
<evidence type="ECO:0000313" key="5">
    <source>
        <dbReference type="EMBL" id="CAL5221345.1"/>
    </source>
</evidence>
<evidence type="ECO:0000256" key="4">
    <source>
        <dbReference type="SAM" id="MobiDB-lite"/>
    </source>
</evidence>
<sequence length="311" mass="34338">MSFKDLGNEEYKKGNWLKAAAMYTKGIKEDPENAVLYSNRSAALLQLKKSGKALEDAEQCIKRRPDWDKGFFRKGLALELADRYPEALEAVEKALACNPSNVEMQRKARDLRKKTGAVSAGPAKADKENKSSQQAAKSAEGVSQAQQRQPLKVSQPLGDASVSQDEDLVEFERECIARAVTGEAEPEPSVYFLGERAAGESVEDATSQVKIKEAFGTPENLQNCVAFLRSYAADRKARASCAVVPAQQIAYPQVWKKADWKLEASPKGTFVQLDTAQSRKVWYLPDGAMKDGIVQANVLSEDFALMERLLR</sequence>
<dbReference type="InterPro" id="IPR019734">
    <property type="entry name" value="TPR_rpt"/>
</dbReference>
<dbReference type="Proteomes" id="UP001497392">
    <property type="component" value="Unassembled WGS sequence"/>
</dbReference>
<evidence type="ECO:0000313" key="6">
    <source>
        <dbReference type="Proteomes" id="UP001497392"/>
    </source>
</evidence>
<keyword evidence="6" id="KW-1185">Reference proteome</keyword>
<gene>
    <name evidence="5" type="primary">g3521</name>
    <name evidence="5" type="ORF">VP750_LOCUS3004</name>
</gene>
<dbReference type="SMART" id="SM00028">
    <property type="entry name" value="TPR"/>
    <property type="match status" value="3"/>
</dbReference>
<proteinExistence type="predicted"/>
<evidence type="ECO:0000256" key="1">
    <source>
        <dbReference type="ARBA" id="ARBA00022737"/>
    </source>
</evidence>
<accession>A0ABP1FN10</accession>
<feature type="region of interest" description="Disordered" evidence="4">
    <location>
        <begin position="106"/>
        <end position="166"/>
    </location>
</feature>